<proteinExistence type="predicted"/>
<feature type="signal peptide" evidence="1">
    <location>
        <begin position="1"/>
        <end position="19"/>
    </location>
</feature>
<comment type="caution">
    <text evidence="2">The sequence shown here is derived from an EMBL/GenBank/DDBJ whole genome shotgun (WGS) entry which is preliminary data.</text>
</comment>
<keyword evidence="1" id="KW-0732">Signal</keyword>
<reference evidence="2" key="1">
    <citation type="submission" date="2021-02" db="EMBL/GenBank/DDBJ databases">
        <authorList>
            <person name="Nowell W R."/>
        </authorList>
    </citation>
    <scope>NUCLEOTIDE SEQUENCE</scope>
</reference>
<gene>
    <name evidence="2" type="ORF">VCS650_LOCUS23156</name>
</gene>
<evidence type="ECO:0000313" key="2">
    <source>
        <dbReference type="EMBL" id="CAF1157365.1"/>
    </source>
</evidence>
<dbReference type="Proteomes" id="UP000663891">
    <property type="component" value="Unassembled WGS sequence"/>
</dbReference>
<dbReference type="OrthoDB" id="10074735at2759"/>
<evidence type="ECO:0000256" key="1">
    <source>
        <dbReference type="SAM" id="SignalP"/>
    </source>
</evidence>
<feature type="chain" id="PRO_5032609521" evidence="1">
    <location>
        <begin position="20"/>
        <end position="327"/>
    </location>
</feature>
<accession>A0A814TBS5</accession>
<organism evidence="2 3">
    <name type="scientific">Adineta steineri</name>
    <dbReference type="NCBI Taxonomy" id="433720"/>
    <lineage>
        <taxon>Eukaryota</taxon>
        <taxon>Metazoa</taxon>
        <taxon>Spiralia</taxon>
        <taxon>Gnathifera</taxon>
        <taxon>Rotifera</taxon>
        <taxon>Eurotatoria</taxon>
        <taxon>Bdelloidea</taxon>
        <taxon>Adinetida</taxon>
        <taxon>Adinetidae</taxon>
        <taxon>Adineta</taxon>
    </lineage>
</organism>
<evidence type="ECO:0000313" key="3">
    <source>
        <dbReference type="Proteomes" id="UP000663891"/>
    </source>
</evidence>
<dbReference type="EMBL" id="CAJNON010000269">
    <property type="protein sequence ID" value="CAF1157365.1"/>
    <property type="molecule type" value="Genomic_DNA"/>
</dbReference>
<sequence length="327" mass="38208">MKILLYLTSFILCYSFGICVQPYFPPQIVFSFDDGQPLYAIDEINQRAYQSFTVEPWKPQQSYLMKNFPYAVPDSPQSKYYVELVLDPIKDSCMYTTFWKYGAKYFSDFPTHWISNGSSLEIKNFINFTYPMIHSTNFSSLDEDYWYANQTCEIDSGEIYPCQEIYFKRNTDIPLRLTQVISRDYRFIQTTINYNIISMGKPDDKYFNSIPKDWFTACKGLDLGVSYYPESAKIYLHESAKFFISLSTPPHRINGNDTVRIQFNATDCMDCFTISPKEFTFNTKNFNENQTLTITRMKDASQTTIIPIIYGGGFANITPHRFPLYID</sequence>
<name>A0A814TBS5_9BILA</name>
<dbReference type="AlphaFoldDB" id="A0A814TBS5"/>
<protein>
    <submittedName>
        <fullName evidence="2">Uncharacterized protein</fullName>
    </submittedName>
</protein>